<protein>
    <recommendedName>
        <fullName evidence="4">DUF3570 domain-containing protein</fullName>
    </recommendedName>
</protein>
<dbReference type="AlphaFoldDB" id="A0A173MGX4"/>
<evidence type="ECO:0008006" key="4">
    <source>
        <dbReference type="Google" id="ProtNLM"/>
    </source>
</evidence>
<dbReference type="KEGG" id="fln:FLA_2894"/>
<proteinExistence type="predicted"/>
<sequence>MKKICLTVVGLYIGLLAAFSQNKTDSTHYKNRKLTFDEANLVTSYYKQDGNNSAVTGGTGTENLNDISTSFDVKLNRWDKHNRKHTMDIELGIDHYTSASSDKIDPKTVSSASHADTRIYPSLTYSVENETKGTTLSAGLSVSHEFDYQSYGMNVSFAQKTHNRNGEFTARLQAYLDDLKIIKPFELRTAAEQQETHESSYPTASRNSFSTSLSYSQIVNERLQLMILTDLVYQHGYLGLPFHRIYFNDASEGVENLPGNRFKIPIGIRGSYFLGDRFVLRGFYRFYHDSWGLDAHTANIETVVKLTPFFSVTPFYRYYIQSAVRYFAPYSAHNPTDRYYTSSYDLSAFNSHFFGAGFRIMPPKGVFGMQHFNMLEIRYGHYNRSNGMQSDIITLNIRVK</sequence>
<feature type="signal peptide" evidence="1">
    <location>
        <begin position="1"/>
        <end position="20"/>
    </location>
</feature>
<evidence type="ECO:0000313" key="2">
    <source>
        <dbReference type="EMBL" id="SIS98555.1"/>
    </source>
</evidence>
<feature type="chain" id="PRO_5030022943" description="DUF3570 domain-containing protein" evidence="1">
    <location>
        <begin position="21"/>
        <end position="400"/>
    </location>
</feature>
<gene>
    <name evidence="2" type="ORF">SAMN05421788_102493</name>
</gene>
<dbReference type="Pfam" id="PF12094">
    <property type="entry name" value="DUF3570"/>
    <property type="match status" value="1"/>
</dbReference>
<accession>A0A173MGX4</accession>
<reference evidence="3" key="1">
    <citation type="submission" date="2017-01" db="EMBL/GenBank/DDBJ databases">
        <authorList>
            <person name="Varghese N."/>
            <person name="Submissions S."/>
        </authorList>
    </citation>
    <scope>NUCLEOTIDE SEQUENCE [LARGE SCALE GENOMIC DNA]</scope>
    <source>
        <strain evidence="3">DSM 21054</strain>
    </source>
</reference>
<dbReference type="EMBL" id="FTOR01000002">
    <property type="protein sequence ID" value="SIS98555.1"/>
    <property type="molecule type" value="Genomic_DNA"/>
</dbReference>
<dbReference type="STRING" id="477680.SAMN05421788_102493"/>
<name>A0A173MGX4_9BACT</name>
<dbReference type="RefSeq" id="WP_076378276.1">
    <property type="nucleotide sequence ID" value="NZ_AP017422.1"/>
</dbReference>
<dbReference type="Proteomes" id="UP000186917">
    <property type="component" value="Unassembled WGS sequence"/>
</dbReference>
<organism evidence="2 3">
    <name type="scientific">Filimonas lacunae</name>
    <dbReference type="NCBI Taxonomy" id="477680"/>
    <lineage>
        <taxon>Bacteria</taxon>
        <taxon>Pseudomonadati</taxon>
        <taxon>Bacteroidota</taxon>
        <taxon>Chitinophagia</taxon>
        <taxon>Chitinophagales</taxon>
        <taxon>Chitinophagaceae</taxon>
        <taxon>Filimonas</taxon>
    </lineage>
</organism>
<dbReference type="InterPro" id="IPR021953">
    <property type="entry name" value="DUF3570"/>
</dbReference>
<evidence type="ECO:0000313" key="3">
    <source>
        <dbReference type="Proteomes" id="UP000186917"/>
    </source>
</evidence>
<evidence type="ECO:0000256" key="1">
    <source>
        <dbReference type="SAM" id="SignalP"/>
    </source>
</evidence>
<keyword evidence="1" id="KW-0732">Signal</keyword>
<keyword evidence="3" id="KW-1185">Reference proteome</keyword>
<dbReference type="OrthoDB" id="5450709at2"/>